<dbReference type="OMA" id="RGFTVRW"/>
<evidence type="ECO:0000256" key="9">
    <source>
        <dbReference type="ARBA" id="ARBA00022685"/>
    </source>
</evidence>
<keyword evidence="15" id="KW-0472">Membrane</keyword>
<evidence type="ECO:0000256" key="12">
    <source>
        <dbReference type="ARBA" id="ARBA00022753"/>
    </source>
</evidence>
<evidence type="ECO:0000256" key="8">
    <source>
        <dbReference type="ARBA" id="ARBA00022628"/>
    </source>
</evidence>
<feature type="domain" description="CUB" evidence="27">
    <location>
        <begin position="2138"/>
        <end position="2252"/>
    </location>
</feature>
<keyword evidence="9" id="KW-0165">Cleavage on pair of basic residues</keyword>
<dbReference type="InParanoid" id="E2B4S3"/>
<dbReference type="FunFam" id="2.60.120.290:FF:000005">
    <property type="entry name" value="Procollagen C-endopeptidase enhancer 1"/>
    <property type="match status" value="5"/>
</dbReference>
<keyword evidence="5 26" id="KW-0245">EGF-like domain</keyword>
<evidence type="ECO:0000256" key="4">
    <source>
        <dbReference type="ARBA" id="ARBA00022475"/>
    </source>
</evidence>
<sequence length="3712" mass="413518">RPVLESRDGHLIISSSKDRNITLKIIGSGYVNVNEINLLHVASAAQNATRVIDRWRMGYLAEMESSLQQLTTIVTGSTGLQRRVALLERNIDTNITNRIGNRTRIILKELEDSLRAMQRLLRENECQSNPCQNGGTCEDLYDAYQCHCPSNWEGPNCMTDVNECARFLGTDLGCQNGATCRNLPGSYRCDCLPGWFGLHCTQKTSICNTENSEALCGEHGVCVAKSSSPQGYACICDQGWESDGTSPACTKDVDECAADHPPCSVNPPVPCRNTRGSFTCGACPHGYSGNGYYCTDIDECLINNGGCSISPYVSCMNTMGSRVCGSCPIGYRGDGVSCIFVGGCSINNGGCHLLATCTENPSLTSSYVLCRCPAGYVGNGMGPNGCQLADVSVNTACSSNPCVHGTCVPNGANGFTCTCSPGYSGVTCNTPADPCMPNPCRNNGVCVVLNGQATCECTSTFTGSRCETQRQACGGVSRNPVGVLQFPIGGSTYQHRLSCAWVLITEPTKVLNITFTAFHLEQSTDCKFDFLQVRCSSGSQGSLSSTFTPEIHDGKNAGGQMINRFCGETLPNGNGNIVSSHNSLYLWFHSDGSISHDGFTFHWNSIDPICGGILENDYGTITSPGSPGRYPPNRDCFWRIFVPESKRIQFHFGQLMLEEHPTCQNDYLEITGIEDERLGLYCNHTHPPPLITPTSEAKVHFHSDGAGQDVGFQIHYTMVEGIPGCGGTYTTASGTISSPGHSSTYLPNMQCEWKIQLPPGERIRAMWLRFDLEESLSCHFDYVEVYDGPHTSSELIGRYCGSELPSAIKSTTNTLVVVFSSDWSFESEGFAISYETFCGGEFRDETGIIHSPFYPNNYPGSKTCIYEIIQPVNQGIVLNILDMDIEGLSTDCFYDYIEIHDGDNENATKLATLCGNEYHIPPTPFISTHNYMFIKFTTDNSLEGRGFKANYTTIDRRCGGLLKTSGEIIKPPTEDGHYLNDEDCIWTIQAPPGYGVQLNWLSFNLEMHRRCVLDYVNIYENYTSPSENIIATYCGNKVPLGFTTQSSTVTILFHSNTYGTSDGFVATYLFVDLTKICGGHYMKSTGVIRSPGYPDDYENRKECVWTIEAQARHRIILTVNHFELEDHSSCIFDYLEIRNGGYETSPLIGRFCGEEIPTEIPSQASQLYIKFVSDFSRRQKGFEIQWDSTTEGCGGTMNAVTGDIISPNYPEPYLHNAECYWKIAVAAGSLVQITIVDLELEHNERCRFDFIEIFEGISHRVRKGRYCGASYPKIIQSATNEMTIRFRSDFTNSARGFHLKYETQCHNRLHGFYGVIESPNFPNKYEHAMNCSWIIEAPIGNKINLTFSHFDLEGRGDSDNICQFDYLEIKEGEGDTPNSELGRFCGSVNLPLKISSTQNQIFINFVTDSFIAFNGFRLEWLTHGCGGILSKPVDNFTSPGYPSGYPTNIVCEWLIDVDYAHSIELTFHEVNTEKHKNCYYDKIQIYAGQDADAPKLTELCHTEKPVVYTSPGNKMFVKFQSDISYAGRGFRASYRTVPIKCGGKFTTSSGIIHSANYPQNYPHSQNCEWLIEVDNSHVVNVTFLDFDIENSRNCTDDYVKIFDGPTKDDALLGTHCRNQLPPSYISTGNQMLVVMRTDSIISAKGFKAQYSRACGARITVKDHGSFTYPNDNGDNGNCTWILTAENPADHVTLTFTHMEVDPADFSRIWNDSCYLSYIEAFEGDSTDGPSLGKWCNNVAPPPVTSTGSSLTLHLFIRYDFHGHFAATYSVLNTACGGNYTSEQGMITSPSYPNSYPLNSECVWILNTSPGNRISLTFTEFDVETSENCDLDYVEVRENSGIGKLINVLCGKDAAPITSSSKLWLKFKSDDSGTAKGFVAEYSFIGGNELQGPLGRITSPLYPKPYRRTANFSWRITVDMESIIQIQFRDIKIENIVDTCIFTSVTVYDGYDDEAPILIQACGFSVPDPVESSSNIVYITMTSDYIRQGNWFDLTWLEIPKDVPSAQDTKEIKLSECNKEVALMGEHNYTYSFSSPGWPIGYAHNLRCNWVFTSPPGTHLVLRILSMNLEETMNCIADSVSVYSGLALISTSDAHLKSKLCLANSTMTSIRTTNVMTVKFETDSSVNKTGFNAYVYRDCGGNLTGPNGIIEHDNSSSRSTWHYTCDWTVEVKPGKTIKVDIIDMSISQTADHTCNDNYLLLKNGGDMFSPLLGNGKYCGEVLPAELQTIGNLLFVRAVRNGPHLRFKLTYREVSMSCGGEFILTNKQKKWEITTPNYPNIPPTYAECTWKAIASAGERLSIHFPERFDLSYSTDCEREYVEIRDGGTDTSRSLGKFCKDVAPNSKTTTGNMMYIHFYTDLPEPKNGFKAVITSGDVCGGILRGVSGVIESPHYPHFYPTNQSCWWWIIGPTDHTLKLQFRDIHLPGYRICNATDHVEIGEKTVETDKPSSIGSYCGLLKPDVIETSSNEAYVMFVSDNRDYINYRGFSINFTATQETCGGSLTAMSGIIKSPGYPNPRTRPRYCDWRIELPQGYQVVVNILDLDIVSLSGPTHVGYSLSFYNDFRYKSKIKTLGRISHDSTEEISSSSNTMIIGYWSSAGHRGFKLRYYSRVPAPCGGRLSGREGNITGPTTRPFNESSYICNWKLVSPLYRFIPGNLAHFTNIANTANNNFTLTIKVVGDLGEFEISPRGKCIYPEYIELHGVGVLCGNITQPRYLRSPKPVNELTVMNGTFGKHMSYNIQYQWQPCGGILQGPSHTVTSPRNISYPINCVWHVNYPSNSETISLTFARFNLGSCEQGYIIIRNGGSTSPEIGKFCGNIKPYNITSASNQLWIEYFAADEPNDFEFNLNVASVGCGGTLRGLSREILSPEYPRQYPNNSECTWEIMGDNGYHLGLTFIERFSLETSPNCEKDYVQIFDWINGEESSNSEWKSLGKVCGRNTPAPFNSTSNRMKVTFHSNEAVQSDGFRAVWNENCGGVFQATKNIKMIQSPSYPYSYPPNAFCNYTIVAPNEDIIVEFTDFHLERGHNCRFDNITVITGDLYELQTVDTYCGNNKPAIARSISRIEIIFMTDKFVQRSGFQFKYFLNQCGGIITKPSELKPLMHGEEYFGRMNCTWVIKAPQGKSVLVRFEKFILEFSTGCYFDNVAIYEGDLVEKDRRIALICGNLTENLPTFKSEFNSMVVNFNADSSRHFEGFTAKVLFTTSPAEGCGQIINMTSTQSKSFRTQQAATYQAFEECHWTVMTSPGKNIRFTINSIDIKNSTNSTGNTNKCTGDFLEVRDGAGSYGDLLGQYCGNVQPPPILSTLNMLWIRLYTDGTAEGAGVTATLEVIDSTCGLSSRTINETRQVLTSPGYPNTYTPGLRCRWILRHPDTYSDRMRIQFIDFDMEDSSNCENEYLEISEEMKYINEGFGKNFIYNGVQKHPITIEIGSRFPYSTYKYCGGQLPHDYYSYSNSIQVVFKSIFNGHKGFKLEYSMASCDRNYTSEQGRIIHQGFTNCLITITVPENRTISLYFNQFSIYDSEHCTHYALQVHDGDSSGPLLTTLCSGALPSPIFSTGNKLTLRSWAENTNSYQSYDIIYTTTDAGRGCGGRIFNYGGRFTSPLYPNIYRNNTVCTWDVSVPRGFKVILEFAVFDIGTRKNCENNNLKIYDAVPSGELLSNTYCGGDDPARFEAASDRILVRYTSTVNNIGTGWVITFMAQSTTKPIDIVNN</sequence>
<evidence type="ECO:0000256" key="11">
    <source>
        <dbReference type="ARBA" id="ARBA00022737"/>
    </source>
</evidence>
<keyword evidence="18" id="KW-0325">Glycoprotein</keyword>
<dbReference type="InterPro" id="IPR000742">
    <property type="entry name" value="EGF"/>
</dbReference>
<feature type="disulfide bond" evidence="26">
    <location>
        <begin position="148"/>
        <end position="157"/>
    </location>
</feature>
<feature type="domain" description="EGF-like" evidence="28">
    <location>
        <begin position="393"/>
        <end position="429"/>
    </location>
</feature>
<dbReference type="CDD" id="cd22201">
    <property type="entry name" value="cubilin_NTD"/>
    <property type="match status" value="1"/>
</dbReference>
<organism evidence="30">
    <name type="scientific">Harpegnathos saltator</name>
    <name type="common">Jerdon's jumping ant</name>
    <dbReference type="NCBI Taxonomy" id="610380"/>
    <lineage>
        <taxon>Eukaryota</taxon>
        <taxon>Metazoa</taxon>
        <taxon>Ecdysozoa</taxon>
        <taxon>Arthropoda</taxon>
        <taxon>Hexapoda</taxon>
        <taxon>Insecta</taxon>
        <taxon>Pterygota</taxon>
        <taxon>Neoptera</taxon>
        <taxon>Endopterygota</taxon>
        <taxon>Hymenoptera</taxon>
        <taxon>Apocrita</taxon>
        <taxon>Aculeata</taxon>
        <taxon>Formicoidea</taxon>
        <taxon>Formicidae</taxon>
        <taxon>Ponerinae</taxon>
        <taxon>Ponerini</taxon>
        <taxon>Harpegnathos</taxon>
    </lineage>
</organism>
<dbReference type="InterPro" id="IPR024731">
    <property type="entry name" value="NELL2-like_EGF"/>
</dbReference>
<dbReference type="Gene3D" id="2.10.25.10">
    <property type="entry name" value="Laminin"/>
    <property type="match status" value="6"/>
</dbReference>
<dbReference type="InterPro" id="IPR049883">
    <property type="entry name" value="NOTCH1_EGF-like"/>
</dbReference>
<evidence type="ECO:0000256" key="23">
    <source>
        <dbReference type="ARBA" id="ARBA00023878"/>
    </source>
</evidence>
<comment type="caution">
    <text evidence="26">Lacks conserved residue(s) required for the propagation of feature annotation.</text>
</comment>
<dbReference type="GO" id="GO:0005765">
    <property type="term" value="C:lysosomal membrane"/>
    <property type="evidence" value="ECO:0007669"/>
    <property type="project" value="UniProtKB-SubCell"/>
</dbReference>
<feature type="domain" description="CUB" evidence="27">
    <location>
        <begin position="2376"/>
        <end position="2493"/>
    </location>
</feature>
<evidence type="ECO:0000256" key="24">
    <source>
        <dbReference type="ARBA" id="ARBA00049611"/>
    </source>
</evidence>
<evidence type="ECO:0000256" key="3">
    <source>
        <dbReference type="ARBA" id="ARBA00022448"/>
    </source>
</evidence>
<accession>E2B4S3</accession>
<feature type="domain" description="CUB" evidence="27">
    <location>
        <begin position="1775"/>
        <end position="1884"/>
    </location>
</feature>
<dbReference type="PROSITE" id="PS01180">
    <property type="entry name" value="CUB"/>
    <property type="match status" value="26"/>
</dbReference>
<dbReference type="Pfam" id="PF07645">
    <property type="entry name" value="EGF_CA"/>
    <property type="match status" value="1"/>
</dbReference>
<dbReference type="InterPro" id="IPR001881">
    <property type="entry name" value="EGF-like_Ca-bd_dom"/>
</dbReference>
<dbReference type="FunFam" id="2.10.25.10:FF:000429">
    <property type="entry name" value="Cubilin"/>
    <property type="match status" value="1"/>
</dbReference>
<evidence type="ECO:0000256" key="22">
    <source>
        <dbReference type="ARBA" id="ARBA00023765"/>
    </source>
</evidence>
<dbReference type="SMART" id="SM00179">
    <property type="entry name" value="EGF_CA"/>
    <property type="match status" value="6"/>
</dbReference>
<evidence type="ECO:0000256" key="5">
    <source>
        <dbReference type="ARBA" id="ARBA00022536"/>
    </source>
</evidence>
<feature type="domain" description="CUB" evidence="27">
    <location>
        <begin position="2855"/>
        <end position="2974"/>
    </location>
</feature>
<keyword evidence="17" id="KW-1207">Sterol metabolism</keyword>
<feature type="domain" description="CUB" evidence="27">
    <location>
        <begin position="1654"/>
        <end position="1771"/>
    </location>
</feature>
<dbReference type="Proteomes" id="UP000008237">
    <property type="component" value="Unassembled WGS sequence"/>
</dbReference>
<evidence type="ECO:0000256" key="14">
    <source>
        <dbReference type="ARBA" id="ARBA00023098"/>
    </source>
</evidence>
<evidence type="ECO:0000256" key="21">
    <source>
        <dbReference type="ARBA" id="ARBA00023285"/>
    </source>
</evidence>
<dbReference type="FunFam" id="2.10.25.10:FF:000143">
    <property type="entry name" value="Protein crumbs 1"/>
    <property type="match status" value="1"/>
</dbReference>
<feature type="domain" description="CUB" evidence="27">
    <location>
        <begin position="1077"/>
        <end position="1189"/>
    </location>
</feature>
<feature type="domain" description="CUB" evidence="27">
    <location>
        <begin position="838"/>
        <end position="954"/>
    </location>
</feature>
<keyword evidence="21" id="KW-0170">Cobalt</keyword>
<evidence type="ECO:0000256" key="10">
    <source>
        <dbReference type="ARBA" id="ARBA00022729"/>
    </source>
</evidence>
<feature type="domain" description="CUB" evidence="27">
    <location>
        <begin position="3089"/>
        <end position="3203"/>
    </location>
</feature>
<dbReference type="EMBL" id="GL445595">
    <property type="protein sequence ID" value="EFN89302.1"/>
    <property type="molecule type" value="Genomic_DNA"/>
</dbReference>
<feature type="domain" description="CUB" evidence="27">
    <location>
        <begin position="1885"/>
        <end position="1998"/>
    </location>
</feature>
<feature type="domain" description="CUB" evidence="27">
    <location>
        <begin position="725"/>
        <end position="837"/>
    </location>
</feature>
<keyword evidence="6" id="KW-0153">Cholesterol metabolism</keyword>
<dbReference type="PROSITE" id="PS00010">
    <property type="entry name" value="ASX_HYDROXYL"/>
    <property type="match status" value="2"/>
</dbReference>
<dbReference type="FunFam" id="2.60.120.290:FF:000013">
    <property type="entry name" value="Membrane frizzled-related protein"/>
    <property type="match status" value="8"/>
</dbReference>
<evidence type="ECO:0000256" key="2">
    <source>
        <dbReference type="ARBA" id="ARBA00004202"/>
    </source>
</evidence>
<feature type="domain" description="CUB" evidence="27">
    <location>
        <begin position="1425"/>
        <end position="1537"/>
    </location>
</feature>
<dbReference type="CDD" id="cd00041">
    <property type="entry name" value="CUB"/>
    <property type="match status" value="26"/>
</dbReference>
<evidence type="ECO:0000256" key="6">
    <source>
        <dbReference type="ARBA" id="ARBA00022548"/>
    </source>
</evidence>
<feature type="domain" description="CUB" evidence="27">
    <location>
        <begin position="3210"/>
        <end position="3331"/>
    </location>
</feature>
<dbReference type="PROSITE" id="PS01186">
    <property type="entry name" value="EGF_2"/>
    <property type="match status" value="2"/>
</dbReference>
<evidence type="ECO:0000259" key="28">
    <source>
        <dbReference type="PROSITE" id="PS50026"/>
    </source>
</evidence>
<feature type="domain" description="EGF-like" evidence="28">
    <location>
        <begin position="431"/>
        <end position="467"/>
    </location>
</feature>
<keyword evidence="8" id="KW-0846">Cobalamin</keyword>
<dbReference type="PROSITE" id="PS00022">
    <property type="entry name" value="EGF_1"/>
    <property type="match status" value="4"/>
</dbReference>
<dbReference type="SMART" id="SM00181">
    <property type="entry name" value="EGF"/>
    <property type="match status" value="8"/>
</dbReference>
<proteinExistence type="predicted"/>
<feature type="domain" description="CUB" evidence="27">
    <location>
        <begin position="473"/>
        <end position="606"/>
    </location>
</feature>
<dbReference type="FunFam" id="2.60.120.290:FF:000003">
    <property type="entry name" value="Neuropilin"/>
    <property type="match status" value="1"/>
</dbReference>
<evidence type="ECO:0000313" key="29">
    <source>
        <dbReference type="EMBL" id="EFN89302.1"/>
    </source>
</evidence>
<dbReference type="Pfam" id="PF12947">
    <property type="entry name" value="EGF_3"/>
    <property type="match status" value="1"/>
</dbReference>
<dbReference type="FunFam" id="2.60.120.290:FF:000042">
    <property type="entry name" value="AGAP005526-PA"/>
    <property type="match status" value="1"/>
</dbReference>
<comment type="function">
    <text evidence="24">Endocytic receptor which plays a role in lipoprotein, vitamin and iron metabolism by facilitating their uptake. Acts together with LRP2 to mediate endocytosis of high-density lipoproteins, GC, hemoglobin, ALB, TF and SCGB1A1. Acts together with AMN to mediate endocytosis of the CBLIF-cobalamin complex. Binds to ALB, MB, Kappa and lambda-light chains, TF, hemoglobin, GC, SCGB1A1, APOA1, high density lipoprotein, and the CBLIF-cobalamin complex. Ligand binding requires calcium. Serves as important transporter in several absorptive epithelia, including intestine, renal proximal tubules and embryonic yolk sac. May play an important role in the development of the peri-implantation embryo through internalization of APOA1 and cholesterol. Binds to LGALS3 at the maternal-fetal interface.</text>
</comment>
<evidence type="ECO:0000256" key="26">
    <source>
        <dbReference type="PROSITE-ProRule" id="PRU00076"/>
    </source>
</evidence>
<name>E2B4S3_HARSA</name>
<evidence type="ECO:0000259" key="27">
    <source>
        <dbReference type="PROSITE" id="PS01180"/>
    </source>
</evidence>
<feature type="domain" description="CUB" evidence="27">
    <location>
        <begin position="2747"/>
        <end position="2853"/>
    </location>
</feature>
<feature type="domain" description="CUB" evidence="27">
    <location>
        <begin position="2975"/>
        <end position="3087"/>
    </location>
</feature>
<dbReference type="GO" id="GO:0015031">
    <property type="term" value="P:protein transport"/>
    <property type="evidence" value="ECO:0007669"/>
    <property type="project" value="UniProtKB-KW"/>
</dbReference>
<feature type="domain" description="EGF-like" evidence="28">
    <location>
        <begin position="160"/>
        <end position="201"/>
    </location>
</feature>
<feature type="domain" description="CUB" evidence="27">
    <location>
        <begin position="3335"/>
        <end position="3477"/>
    </location>
</feature>
<dbReference type="PROSITE" id="PS50026">
    <property type="entry name" value="EGF_3"/>
    <property type="match status" value="4"/>
</dbReference>
<keyword evidence="13" id="KW-0653">Protein transport</keyword>
<feature type="domain" description="CUB" evidence="27">
    <location>
        <begin position="2256"/>
        <end position="2373"/>
    </location>
</feature>
<keyword evidence="30" id="KW-1185">Reference proteome</keyword>
<keyword evidence="20" id="KW-0458">Lysosome</keyword>
<dbReference type="Pfam" id="PF00008">
    <property type="entry name" value="EGF"/>
    <property type="match status" value="3"/>
</dbReference>
<dbReference type="InterPro" id="IPR035914">
    <property type="entry name" value="Sperma_CUB_dom_sf"/>
</dbReference>
<dbReference type="InterPro" id="IPR000859">
    <property type="entry name" value="CUB_dom"/>
</dbReference>
<dbReference type="STRING" id="610380.E2B4S3"/>
<comment type="subunit">
    <text evidence="25">Interacts with AMN. Component of the cubam complex composed of one CUBN trimer and one AMN chain. The cubam complex can dimerize. Interacts with LRP2 in a dual-receptor complex in a calcium-dependent manner. Found in a complex with PID1/PCLI1, LRP1 and CUBNI. Interacts with LRP1 and PID1/PCLI1.</text>
</comment>
<dbReference type="OrthoDB" id="10009301at2759"/>
<dbReference type="GO" id="GO:0005768">
    <property type="term" value="C:endosome"/>
    <property type="evidence" value="ECO:0007669"/>
    <property type="project" value="UniProtKB-SubCell"/>
</dbReference>
<keyword evidence="16 26" id="KW-1015">Disulfide bond</keyword>
<dbReference type="Gene3D" id="2.60.120.290">
    <property type="entry name" value="Spermadhesin, CUB domain"/>
    <property type="match status" value="26"/>
</dbReference>
<keyword evidence="12" id="KW-0967">Endosome</keyword>
<feature type="domain" description="CUB" evidence="27">
    <location>
        <begin position="1541"/>
        <end position="1653"/>
    </location>
</feature>
<dbReference type="InterPro" id="IPR018097">
    <property type="entry name" value="EGF_Ca-bd_CS"/>
</dbReference>
<feature type="domain" description="CUB" evidence="27">
    <location>
        <begin position="958"/>
        <end position="1071"/>
    </location>
</feature>
<feature type="domain" description="CUB" evidence="27">
    <location>
        <begin position="2497"/>
        <end position="2610"/>
    </location>
</feature>
<evidence type="ECO:0000256" key="20">
    <source>
        <dbReference type="ARBA" id="ARBA00023228"/>
    </source>
</evidence>
<dbReference type="FunFam" id="2.10.25.10:FF:000260">
    <property type="entry name" value="Notch receptor 4"/>
    <property type="match status" value="1"/>
</dbReference>
<dbReference type="PANTHER" id="PTHR24251">
    <property type="entry name" value="OVOCHYMASE-RELATED"/>
    <property type="match status" value="1"/>
</dbReference>
<dbReference type="Pfam" id="PF00431">
    <property type="entry name" value="CUB"/>
    <property type="match status" value="26"/>
</dbReference>
<feature type="domain" description="CUB" evidence="27">
    <location>
        <begin position="2016"/>
        <end position="2137"/>
    </location>
</feature>
<comment type="subcellular location">
    <subcellularLocation>
        <location evidence="2">Cell membrane</location>
        <topology evidence="2">Peripheral membrane protein</topology>
    </subcellularLocation>
    <subcellularLocation>
        <location evidence="1">Endosome</location>
    </subcellularLocation>
    <subcellularLocation>
        <location evidence="22">Lysosome membrane</location>
        <topology evidence="22">Peripheral membrane protein</topology>
    </subcellularLocation>
</comment>
<dbReference type="GO" id="GO:0005509">
    <property type="term" value="F:calcium ion binding"/>
    <property type="evidence" value="ECO:0007669"/>
    <property type="project" value="InterPro"/>
</dbReference>
<keyword evidence="7" id="KW-0597">Phosphoprotein</keyword>
<dbReference type="SMART" id="SM00042">
    <property type="entry name" value="CUB"/>
    <property type="match status" value="26"/>
</dbReference>
<evidence type="ECO:0000256" key="16">
    <source>
        <dbReference type="ARBA" id="ARBA00023157"/>
    </source>
</evidence>
<dbReference type="CDD" id="cd00054">
    <property type="entry name" value="EGF_CA"/>
    <property type="match status" value="5"/>
</dbReference>
<feature type="domain" description="CUB" evidence="27">
    <location>
        <begin position="610"/>
        <end position="719"/>
    </location>
</feature>
<feature type="domain" description="CUB" evidence="27">
    <location>
        <begin position="3589"/>
        <end position="3701"/>
    </location>
</feature>
<feature type="disulfide bond" evidence="26">
    <location>
        <begin position="397"/>
        <end position="407"/>
    </location>
</feature>
<keyword evidence="3" id="KW-0813">Transport</keyword>
<evidence type="ECO:0000256" key="17">
    <source>
        <dbReference type="ARBA" id="ARBA00023166"/>
    </source>
</evidence>
<evidence type="ECO:0000256" key="7">
    <source>
        <dbReference type="ARBA" id="ARBA00022553"/>
    </source>
</evidence>
<protein>
    <recommendedName>
        <fullName evidence="23">Cubilin</fullName>
    </recommendedName>
</protein>
<keyword evidence="14" id="KW-0443">Lipid metabolism</keyword>
<dbReference type="PROSITE" id="PS01187">
    <property type="entry name" value="EGF_CA"/>
    <property type="match status" value="1"/>
</dbReference>
<evidence type="ECO:0000256" key="18">
    <source>
        <dbReference type="ARBA" id="ARBA00023180"/>
    </source>
</evidence>
<evidence type="ECO:0000256" key="19">
    <source>
        <dbReference type="ARBA" id="ARBA00023221"/>
    </source>
</evidence>
<evidence type="ECO:0000256" key="1">
    <source>
        <dbReference type="ARBA" id="ARBA00004177"/>
    </source>
</evidence>
<keyword evidence="19" id="KW-0753">Steroid metabolism</keyword>
<dbReference type="SUPFAM" id="SSF49854">
    <property type="entry name" value="Spermadhesin, CUB domain"/>
    <property type="match status" value="26"/>
</dbReference>
<dbReference type="GO" id="GO:0008203">
    <property type="term" value="P:cholesterol metabolic process"/>
    <property type="evidence" value="ECO:0007669"/>
    <property type="project" value="UniProtKB-KW"/>
</dbReference>
<feature type="disulfide bond" evidence="26">
    <location>
        <begin position="457"/>
        <end position="466"/>
    </location>
</feature>
<evidence type="ECO:0000256" key="15">
    <source>
        <dbReference type="ARBA" id="ARBA00023136"/>
    </source>
</evidence>
<keyword evidence="11" id="KW-0677">Repeat</keyword>
<dbReference type="SUPFAM" id="SSF57196">
    <property type="entry name" value="EGF/Laminin"/>
    <property type="match status" value="6"/>
</dbReference>
<feature type="disulfide bond" evidence="26">
    <location>
        <begin position="191"/>
        <end position="200"/>
    </location>
</feature>
<feature type="disulfide bond" evidence="26">
    <location>
        <begin position="419"/>
        <end position="428"/>
    </location>
</feature>
<dbReference type="GO" id="GO:0005886">
    <property type="term" value="C:plasma membrane"/>
    <property type="evidence" value="ECO:0007669"/>
    <property type="project" value="UniProtKB-SubCell"/>
</dbReference>
<evidence type="ECO:0000256" key="13">
    <source>
        <dbReference type="ARBA" id="ARBA00022927"/>
    </source>
</evidence>
<evidence type="ECO:0000256" key="25">
    <source>
        <dbReference type="ARBA" id="ARBA00049703"/>
    </source>
</evidence>
<keyword evidence="10" id="KW-0732">Signal</keyword>
<reference evidence="29 30" key="1">
    <citation type="journal article" date="2010" name="Science">
        <title>Genomic comparison of the ants Camponotus floridanus and Harpegnathos saltator.</title>
        <authorList>
            <person name="Bonasio R."/>
            <person name="Zhang G."/>
            <person name="Ye C."/>
            <person name="Mutti N.S."/>
            <person name="Fang X."/>
            <person name="Qin N."/>
            <person name="Donahue G."/>
            <person name="Yang P."/>
            <person name="Li Q."/>
            <person name="Li C."/>
            <person name="Zhang P."/>
            <person name="Huang Z."/>
            <person name="Berger S.L."/>
            <person name="Reinberg D."/>
            <person name="Wang J."/>
            <person name="Liebig J."/>
        </authorList>
    </citation>
    <scope>NUCLEOTIDE SEQUENCE [LARGE SCALE GENOMIC DNA]</scope>
    <source>
        <strain evidence="29 30">R22 G/1</strain>
    </source>
</reference>
<dbReference type="InterPro" id="IPR000152">
    <property type="entry name" value="EGF-type_Asp/Asn_hydroxyl_site"/>
</dbReference>
<feature type="domain" description="CUB" evidence="27">
    <location>
        <begin position="1305"/>
        <end position="1423"/>
    </location>
</feature>
<keyword evidence="4" id="KW-1003">Cell membrane</keyword>
<dbReference type="FunCoup" id="E2B4S3">
    <property type="interactions" value="1"/>
</dbReference>
<feature type="domain" description="CUB" evidence="27">
    <location>
        <begin position="1193"/>
        <end position="1304"/>
    </location>
</feature>
<feature type="domain" description="CUB" evidence="27">
    <location>
        <begin position="3479"/>
        <end position="3583"/>
    </location>
</feature>
<gene>
    <name evidence="29" type="ORF">EAI_06193</name>
</gene>
<dbReference type="GO" id="GO:0031419">
    <property type="term" value="F:cobalamin binding"/>
    <property type="evidence" value="ECO:0007669"/>
    <property type="project" value="UniProtKB-KW"/>
</dbReference>
<feature type="domain" description="EGF-like" evidence="28">
    <location>
        <begin position="122"/>
        <end position="158"/>
    </location>
</feature>
<feature type="non-terminal residue" evidence="29">
    <location>
        <position position="1"/>
    </location>
</feature>
<evidence type="ECO:0000313" key="30">
    <source>
        <dbReference type="Proteomes" id="UP000008237"/>
    </source>
</evidence>